<reference evidence="1" key="1">
    <citation type="journal article" date="2023" name="IMA Fungus">
        <title>Comparative genomic study of the Penicillium genus elucidates a diverse pangenome and 15 lateral gene transfer events.</title>
        <authorList>
            <person name="Petersen C."/>
            <person name="Sorensen T."/>
            <person name="Nielsen M.R."/>
            <person name="Sondergaard T.E."/>
            <person name="Sorensen J.L."/>
            <person name="Fitzpatrick D.A."/>
            <person name="Frisvad J.C."/>
            <person name="Nielsen K.L."/>
        </authorList>
    </citation>
    <scope>NUCLEOTIDE SEQUENCE</scope>
    <source>
        <strain evidence="1">IBT 15450</strain>
    </source>
</reference>
<accession>A0AAD6ICG4</accession>
<reference evidence="1" key="2">
    <citation type="submission" date="2023-01" db="EMBL/GenBank/DDBJ databases">
        <authorList>
            <person name="Petersen C."/>
        </authorList>
    </citation>
    <scope>NUCLEOTIDE SEQUENCE</scope>
    <source>
        <strain evidence="1">IBT 15450</strain>
    </source>
</reference>
<dbReference type="Pfam" id="PF14441">
    <property type="entry name" value="OTT_1508_deam"/>
    <property type="match status" value="1"/>
</dbReference>
<evidence type="ECO:0000313" key="2">
    <source>
        <dbReference type="Proteomes" id="UP001219568"/>
    </source>
</evidence>
<protein>
    <submittedName>
        <fullName evidence="1">Uncharacterized protein</fullName>
    </submittedName>
</protein>
<dbReference type="InterPro" id="IPR027796">
    <property type="entry name" value="OTT_1508_deam-like"/>
</dbReference>
<dbReference type="Proteomes" id="UP001219568">
    <property type="component" value="Unassembled WGS sequence"/>
</dbReference>
<comment type="caution">
    <text evidence="1">The sequence shown here is derived from an EMBL/GenBank/DDBJ whole genome shotgun (WGS) entry which is preliminary data.</text>
</comment>
<organism evidence="1 2">
    <name type="scientific">Penicillium canescens</name>
    <dbReference type="NCBI Taxonomy" id="5083"/>
    <lineage>
        <taxon>Eukaryota</taxon>
        <taxon>Fungi</taxon>
        <taxon>Dikarya</taxon>
        <taxon>Ascomycota</taxon>
        <taxon>Pezizomycotina</taxon>
        <taxon>Eurotiomycetes</taxon>
        <taxon>Eurotiomycetidae</taxon>
        <taxon>Eurotiales</taxon>
        <taxon>Aspergillaceae</taxon>
        <taxon>Penicillium</taxon>
    </lineage>
</organism>
<gene>
    <name evidence="1" type="ORF">N7460_006902</name>
</gene>
<dbReference type="AlphaFoldDB" id="A0AAD6ICG4"/>
<name>A0AAD6ICG4_PENCN</name>
<keyword evidence="2" id="KW-1185">Reference proteome</keyword>
<sequence>MEENQPTGATIRIACNSGVKNTVLSNARGIVALLSNMARGEGTEETSILIKIVSMDISRIRHYVKDLQNCLKKSTFSRSELSLRITKHQSGTSFQPLDSFFEWLDYISALGELDCENTESLVQFLRHSQRAKHDYADLLNAAFSTNAGHLEKWVLIILKLGRYGIASRAFFQIVIELPALFDPMNVESVPVRGKTPIYTRELNLVRVLRRLVGSKEDECLRRLQHIWKGKGDPQNYFLHQCPTHLTVHAELQLVGFYDENPERIPSFRFIGVSKKSCYLCDRFLALHPLSFTTSACHQKLYSTWATPSTRNNKSYDLYKSIATKLIGIMEVCIKEELDRRPNFHTNLYHPILPQEFRFPA</sequence>
<dbReference type="EMBL" id="JAQJZL010000005">
    <property type="protein sequence ID" value="KAJ6041512.1"/>
    <property type="molecule type" value="Genomic_DNA"/>
</dbReference>
<proteinExistence type="predicted"/>
<evidence type="ECO:0000313" key="1">
    <source>
        <dbReference type="EMBL" id="KAJ6041512.1"/>
    </source>
</evidence>